<dbReference type="InterPro" id="IPR036890">
    <property type="entry name" value="HATPase_C_sf"/>
</dbReference>
<evidence type="ECO:0000256" key="1">
    <source>
        <dbReference type="ARBA" id="ARBA00000085"/>
    </source>
</evidence>
<evidence type="ECO:0000256" key="4">
    <source>
        <dbReference type="PROSITE-ProRule" id="PRU00169"/>
    </source>
</evidence>
<dbReference type="InterPro" id="IPR005467">
    <property type="entry name" value="His_kinase_dom"/>
</dbReference>
<dbReference type="Gene3D" id="3.30.450.20">
    <property type="entry name" value="PAS domain"/>
    <property type="match status" value="1"/>
</dbReference>
<sequence length="544" mass="57063">MDHSQLTPGSDTRSLISAFDWGATVLGARHDWPAARCCAVDLALRSHAPIALLLGSTGILVYNDAYAALIGTRHPRALGMAVADAFPEYASFCRSVIERVGRGEAVLLSDSALGTAELAAAQRCGIDISYTPIMADGNRVDGVFAVIMATTARVREREGIASGLRQSEKMAAIGQLTGGIAHDFNNLLAGIIGNLDMLTTRLAQRDLTSAESYLAGARSAASRAAGLTQRLLAFSGRQSLMPTVIDIPGFLLDIEELLSHTVGPAIELRTRCDPAVGTAVCDHHQLENALLNLAINARDAMPDGGRLTIEACNRTLDIPGAGAAHTAGAYVVVSVMDTGCGMTEDVAARAFDPFFTTRKGGQGTGLGLSMIYGFLKQSGGHVELQSRPGMGTIVRLFIPRETATDAIDGADSATQAPQRGAEGVILVVDDEPDLRALLAEMLEGLGFSVVQAPDAAAALDVLSASGRIDLLISDIGLRGAMDGRCLVDAAHALRPGLPVLFITGLSAGSDAARVVTGPRVELLRKPFSFSAFEDRVERLLERVA</sequence>
<evidence type="ECO:0000313" key="8">
    <source>
        <dbReference type="Proteomes" id="UP000186308"/>
    </source>
</evidence>
<dbReference type="GO" id="GO:0000155">
    <property type="term" value="F:phosphorelay sensor kinase activity"/>
    <property type="evidence" value="ECO:0007669"/>
    <property type="project" value="InterPro"/>
</dbReference>
<dbReference type="PROSITE" id="PS50110">
    <property type="entry name" value="RESPONSE_REGULATORY"/>
    <property type="match status" value="1"/>
</dbReference>
<organism evidence="7 8">
    <name type="scientific">Acidiphilium rubrum</name>
    <dbReference type="NCBI Taxonomy" id="526"/>
    <lineage>
        <taxon>Bacteria</taxon>
        <taxon>Pseudomonadati</taxon>
        <taxon>Pseudomonadota</taxon>
        <taxon>Alphaproteobacteria</taxon>
        <taxon>Acetobacterales</taxon>
        <taxon>Acidocellaceae</taxon>
        <taxon>Acidiphilium</taxon>
    </lineage>
</organism>
<protein>
    <recommendedName>
        <fullName evidence="2">histidine kinase</fullName>
        <ecNumber evidence="2">2.7.13.3</ecNumber>
    </recommendedName>
</protein>
<feature type="domain" description="Response regulatory" evidence="6">
    <location>
        <begin position="424"/>
        <end position="540"/>
    </location>
</feature>
<evidence type="ECO:0000256" key="2">
    <source>
        <dbReference type="ARBA" id="ARBA00012438"/>
    </source>
</evidence>
<dbReference type="CDD" id="cd00082">
    <property type="entry name" value="HisKA"/>
    <property type="match status" value="1"/>
</dbReference>
<dbReference type="SUPFAM" id="SSF47384">
    <property type="entry name" value="Homodimeric domain of signal transducing histidine kinase"/>
    <property type="match status" value="1"/>
</dbReference>
<comment type="catalytic activity">
    <reaction evidence="1">
        <text>ATP + protein L-histidine = ADP + protein N-phospho-L-histidine.</text>
        <dbReference type="EC" id="2.7.13.3"/>
    </reaction>
</comment>
<dbReference type="PANTHER" id="PTHR43065:SF42">
    <property type="entry name" value="TWO-COMPONENT SENSOR PPRA"/>
    <property type="match status" value="1"/>
</dbReference>
<feature type="modified residue" description="4-aspartylphosphate" evidence="4">
    <location>
        <position position="474"/>
    </location>
</feature>
<dbReference type="SMART" id="SM00388">
    <property type="entry name" value="HisKA"/>
    <property type="match status" value="1"/>
</dbReference>
<evidence type="ECO:0000259" key="5">
    <source>
        <dbReference type="PROSITE" id="PS50109"/>
    </source>
</evidence>
<dbReference type="SUPFAM" id="SSF55874">
    <property type="entry name" value="ATPase domain of HSP90 chaperone/DNA topoisomerase II/histidine kinase"/>
    <property type="match status" value="1"/>
</dbReference>
<dbReference type="PROSITE" id="PS50109">
    <property type="entry name" value="HIS_KIN"/>
    <property type="match status" value="1"/>
</dbReference>
<feature type="domain" description="Histidine kinase" evidence="5">
    <location>
        <begin position="179"/>
        <end position="402"/>
    </location>
</feature>
<dbReference type="EC" id="2.7.13.3" evidence="2"/>
<dbReference type="RefSeq" id="WP_051657190.1">
    <property type="nucleotide sequence ID" value="NZ_FTNE01000007.1"/>
</dbReference>
<evidence type="ECO:0000313" key="7">
    <source>
        <dbReference type="EMBL" id="SIQ62793.1"/>
    </source>
</evidence>
<dbReference type="Pfam" id="PF02518">
    <property type="entry name" value="HATPase_c"/>
    <property type="match status" value="1"/>
</dbReference>
<dbReference type="Pfam" id="PF00512">
    <property type="entry name" value="HisKA"/>
    <property type="match status" value="1"/>
</dbReference>
<reference evidence="7 8" key="1">
    <citation type="submission" date="2017-01" db="EMBL/GenBank/DDBJ databases">
        <authorList>
            <person name="Varghese N."/>
            <person name="Submissions S."/>
        </authorList>
    </citation>
    <scope>NUCLEOTIDE SEQUENCE [LARGE SCALE GENOMIC DNA]</scope>
    <source>
        <strain evidence="7 8">ATCC 35905</strain>
    </source>
</reference>
<keyword evidence="3 4" id="KW-0597">Phosphoprotein</keyword>
<dbReference type="PANTHER" id="PTHR43065">
    <property type="entry name" value="SENSOR HISTIDINE KINASE"/>
    <property type="match status" value="1"/>
</dbReference>
<dbReference type="SUPFAM" id="SSF52172">
    <property type="entry name" value="CheY-like"/>
    <property type="match status" value="1"/>
</dbReference>
<evidence type="ECO:0000259" key="6">
    <source>
        <dbReference type="PROSITE" id="PS50110"/>
    </source>
</evidence>
<gene>
    <name evidence="7" type="ORF">SAMN05421828_10745</name>
</gene>
<dbReference type="InterPro" id="IPR001789">
    <property type="entry name" value="Sig_transdc_resp-reg_receiver"/>
</dbReference>
<dbReference type="InterPro" id="IPR011006">
    <property type="entry name" value="CheY-like_superfamily"/>
</dbReference>
<dbReference type="Gene3D" id="1.10.287.130">
    <property type="match status" value="1"/>
</dbReference>
<dbReference type="InterPro" id="IPR003661">
    <property type="entry name" value="HisK_dim/P_dom"/>
</dbReference>
<dbReference type="SMART" id="SM00387">
    <property type="entry name" value="HATPase_c"/>
    <property type="match status" value="1"/>
</dbReference>
<dbReference type="Gene3D" id="3.30.565.10">
    <property type="entry name" value="Histidine kinase-like ATPase, C-terminal domain"/>
    <property type="match status" value="1"/>
</dbReference>
<keyword evidence="8" id="KW-1185">Reference proteome</keyword>
<dbReference type="PRINTS" id="PR00344">
    <property type="entry name" value="BCTRLSENSOR"/>
</dbReference>
<dbReference type="InterPro" id="IPR003594">
    <property type="entry name" value="HATPase_dom"/>
</dbReference>
<comment type="caution">
    <text evidence="7">The sequence shown here is derived from an EMBL/GenBank/DDBJ whole genome shotgun (WGS) entry which is preliminary data.</text>
</comment>
<dbReference type="Gene3D" id="3.40.50.2300">
    <property type="match status" value="1"/>
</dbReference>
<dbReference type="Pfam" id="PF00072">
    <property type="entry name" value="Response_reg"/>
    <property type="match status" value="1"/>
</dbReference>
<dbReference type="InterPro" id="IPR036097">
    <property type="entry name" value="HisK_dim/P_sf"/>
</dbReference>
<dbReference type="SMART" id="SM00448">
    <property type="entry name" value="REC"/>
    <property type="match status" value="1"/>
</dbReference>
<dbReference type="AlphaFoldDB" id="A0A8G2CJY0"/>
<accession>A0A8G2CJY0</accession>
<dbReference type="Proteomes" id="UP000186308">
    <property type="component" value="Unassembled WGS sequence"/>
</dbReference>
<dbReference type="EMBL" id="FTNE01000007">
    <property type="protein sequence ID" value="SIQ62793.1"/>
    <property type="molecule type" value="Genomic_DNA"/>
</dbReference>
<proteinExistence type="predicted"/>
<evidence type="ECO:0000256" key="3">
    <source>
        <dbReference type="ARBA" id="ARBA00022553"/>
    </source>
</evidence>
<dbReference type="InterPro" id="IPR004358">
    <property type="entry name" value="Sig_transdc_His_kin-like_C"/>
</dbReference>
<name>A0A8G2CJY0_ACIRU</name>